<dbReference type="EMBL" id="FNBW01000007">
    <property type="protein sequence ID" value="SDF83177.1"/>
    <property type="molecule type" value="Genomic_DNA"/>
</dbReference>
<name>A0A8G2BI02_9PROT</name>
<keyword evidence="2" id="KW-1185">Reference proteome</keyword>
<proteinExistence type="predicted"/>
<organism evidence="1 2">
    <name type="scientific">Thalassobaculum litoreum DSM 18839</name>
    <dbReference type="NCBI Taxonomy" id="1123362"/>
    <lineage>
        <taxon>Bacteria</taxon>
        <taxon>Pseudomonadati</taxon>
        <taxon>Pseudomonadota</taxon>
        <taxon>Alphaproteobacteria</taxon>
        <taxon>Rhodospirillales</taxon>
        <taxon>Thalassobaculaceae</taxon>
        <taxon>Thalassobaculum</taxon>
    </lineage>
</organism>
<sequence>METINLPMTLPACSQHGAMSIRKPATKEQAFCGTWYGCERCGAAVLFPSKELEQQNASS</sequence>
<gene>
    <name evidence="1" type="ORF">SAMN05660686_02453</name>
</gene>
<evidence type="ECO:0000313" key="2">
    <source>
        <dbReference type="Proteomes" id="UP000198615"/>
    </source>
</evidence>
<comment type="caution">
    <text evidence="1">The sequence shown here is derived from an EMBL/GenBank/DDBJ whole genome shotgun (WGS) entry which is preliminary data.</text>
</comment>
<accession>A0A8G2BI02</accession>
<evidence type="ECO:0000313" key="1">
    <source>
        <dbReference type="EMBL" id="SDF83177.1"/>
    </source>
</evidence>
<dbReference type="RefSeq" id="WP_093150640.1">
    <property type="nucleotide sequence ID" value="NZ_FNBW01000007.1"/>
</dbReference>
<protein>
    <submittedName>
        <fullName evidence="1">Uncharacterized protein</fullName>
    </submittedName>
</protein>
<dbReference type="Proteomes" id="UP000198615">
    <property type="component" value="Unassembled WGS sequence"/>
</dbReference>
<reference evidence="1 2" key="1">
    <citation type="submission" date="2016-10" db="EMBL/GenBank/DDBJ databases">
        <authorList>
            <person name="Varghese N."/>
            <person name="Submissions S."/>
        </authorList>
    </citation>
    <scope>NUCLEOTIDE SEQUENCE [LARGE SCALE GENOMIC DNA]</scope>
    <source>
        <strain evidence="1 2">DSM 18839</strain>
    </source>
</reference>
<dbReference type="AlphaFoldDB" id="A0A8G2BI02"/>